<name>A0A6L5YDT9_9BACT</name>
<reference evidence="2 3" key="1">
    <citation type="submission" date="2019-08" db="EMBL/GenBank/DDBJ databases">
        <title>In-depth cultivation of the pig gut microbiome towards novel bacterial diversity and tailored functional studies.</title>
        <authorList>
            <person name="Wylensek D."/>
            <person name="Hitch T.C.A."/>
            <person name="Clavel T."/>
        </authorList>
    </citation>
    <scope>NUCLEOTIDE SEQUENCE [LARGE SCALE GENOMIC DNA]</scope>
    <source>
        <strain evidence="2 3">SM-530-WT-4B</strain>
    </source>
</reference>
<feature type="transmembrane region" description="Helical" evidence="1">
    <location>
        <begin position="93"/>
        <end position="109"/>
    </location>
</feature>
<evidence type="ECO:0008006" key="4">
    <source>
        <dbReference type="Google" id="ProtNLM"/>
    </source>
</evidence>
<gene>
    <name evidence="2" type="ORF">FYJ74_09935</name>
</gene>
<dbReference type="SUPFAM" id="SSF53649">
    <property type="entry name" value="Alkaline phosphatase-like"/>
    <property type="match status" value="1"/>
</dbReference>
<dbReference type="InterPro" id="IPR017850">
    <property type="entry name" value="Alkaline_phosphatase_core_sf"/>
</dbReference>
<dbReference type="AlphaFoldDB" id="A0A6L5YDT9"/>
<evidence type="ECO:0000313" key="3">
    <source>
        <dbReference type="Proteomes" id="UP000473699"/>
    </source>
</evidence>
<keyword evidence="1" id="KW-1133">Transmembrane helix</keyword>
<keyword evidence="1" id="KW-0472">Membrane</keyword>
<dbReference type="InterPro" id="IPR050448">
    <property type="entry name" value="OpgB/LTA_synthase_biosynth"/>
</dbReference>
<keyword evidence="1" id="KW-0812">Transmembrane</keyword>
<dbReference type="CDD" id="cd16015">
    <property type="entry name" value="LTA_synthase"/>
    <property type="match status" value="1"/>
</dbReference>
<accession>A0A6L5YDT9</accession>
<evidence type="ECO:0000256" key="1">
    <source>
        <dbReference type="SAM" id="Phobius"/>
    </source>
</evidence>
<protein>
    <recommendedName>
        <fullName evidence="4">Sulfatase N-terminal domain-containing protein</fullName>
    </recommendedName>
</protein>
<comment type="caution">
    <text evidence="2">The sequence shown here is derived from an EMBL/GenBank/DDBJ whole genome shotgun (WGS) entry which is preliminary data.</text>
</comment>
<evidence type="ECO:0000313" key="2">
    <source>
        <dbReference type="EMBL" id="MST56350.1"/>
    </source>
</evidence>
<feature type="transmembrane region" description="Helical" evidence="1">
    <location>
        <begin position="62"/>
        <end position="81"/>
    </location>
</feature>
<dbReference type="Proteomes" id="UP000473699">
    <property type="component" value="Unassembled WGS sequence"/>
</dbReference>
<organism evidence="2 3">
    <name type="scientific">Pyramidobacter porci</name>
    <dbReference type="NCBI Taxonomy" id="2605789"/>
    <lineage>
        <taxon>Bacteria</taxon>
        <taxon>Thermotogati</taxon>
        <taxon>Synergistota</taxon>
        <taxon>Synergistia</taxon>
        <taxon>Synergistales</taxon>
        <taxon>Dethiosulfovibrionaceae</taxon>
        <taxon>Pyramidobacter</taxon>
    </lineage>
</organism>
<sequence length="1135" mass="123637">MSFIKNHARFFKGAALTAVFALAAAGIAALALVRRVWGRVSMEQILFHLNVPLTGGVDANLRRLIFAAAAGAAAVTALYGLFCGFCLRRGRRGAGLLAALALAGFALYAEQSVGVAEFVLRQFQTTALFDAVPEPQDVRWSFPGAKRNLLVIHMESMEDTFNDAAVMGAPLLPELARLQKDHLHFKGFRQVRGTTWTTAGVTASDFGLPLLLPIGHNNYGDYESFLPGALSIFEVLERSGYALEFMFSSDCSFGGIENLIRTHAERPVVKDLRWFSQYRSDVEQNRGNGWGLRDRYLYERLKEDLALRAASGAPYAFFVETLDTHGPDTYYFLDPDVRAETRWHDFRDVIRAGSLMMGEFIDWVQAQPFARDLTIVVLGDHLWMGDTIAGRPLGNGRAVFNLFINAIPRPERGIERLFSAPDFAPTILEAIGASLPERRFGIGTSLFSARPTMIEELGEKAYVAELGKTSARYNRFFKRPKGASARPAPLKTNDFSAGAPRLVFSEPELFMRTGGSGAFQCAVFNSSDSLLSGTGDTPLRIRASLCAADGHAMPEYTRAFPLPRDLPPQDAEYLQASIPVPPEGAYRLRLEFVDEKDQPVAAACETPLRTSAQWRYAAGDGGAPQDERTVLDGGAPCVAFAGALEVYCHRDTLFCKMLDSRLSAEDLILRARRGGQTVRLTPRELCRASDQKFRWAAAPLDGAGLEYLEAGWRRGGAENMRPFSLLPAAKSAPLREEQDLAAYVQKLARSEALILAAVNAPGQKPGLLAVRDGRILTLQHGEPGTALHFDGEEGGVYLDLNTYDEATTAQSRTRARLSLRVNGLEYACAQQGANFVVFDPACGEVLDRAACAASISLDELAPLLAGAQPGKARRGVGETSKLLHCPVDHRVPVEKGAFLASWPGGPYVARSGDRLYFQTAWEQVFKIRLLGASESAGAAPLDCAVSAGFDGVISALPAQGPSADVGFIDAQGQKHAQSVDLTPLFLETDFCRYLRRLADPDYVVLISVLDEGARRLTETHRKLFAPLGLDLALSGKRRWSYAAVSDGGKKVCEECTPGRIDTAVDAAGLKIKLISTGMEAGSESSIRIDGVEYSAQSLGMNIVVYDKKRRRVVDSVAFNTYADLSASRKNPAFKR</sequence>
<dbReference type="Gene3D" id="3.40.720.10">
    <property type="entry name" value="Alkaline Phosphatase, subunit A"/>
    <property type="match status" value="1"/>
</dbReference>
<proteinExistence type="predicted"/>
<dbReference type="RefSeq" id="WP_154529432.1">
    <property type="nucleotide sequence ID" value="NZ_VUNH01000011.1"/>
</dbReference>
<dbReference type="EMBL" id="VUNH01000011">
    <property type="protein sequence ID" value="MST56350.1"/>
    <property type="molecule type" value="Genomic_DNA"/>
</dbReference>
<dbReference type="PANTHER" id="PTHR47371">
    <property type="entry name" value="LIPOTEICHOIC ACID SYNTHASE"/>
    <property type="match status" value="1"/>
</dbReference>
<dbReference type="PANTHER" id="PTHR47371:SF3">
    <property type="entry name" value="PHOSPHOGLYCEROL TRANSFERASE I"/>
    <property type="match status" value="1"/>
</dbReference>
<keyword evidence="3" id="KW-1185">Reference proteome</keyword>